<organism evidence="2 3">
    <name type="scientific">Phytophthora ramorum</name>
    <name type="common">Sudden oak death agent</name>
    <dbReference type="NCBI Taxonomy" id="164328"/>
    <lineage>
        <taxon>Eukaryota</taxon>
        <taxon>Sar</taxon>
        <taxon>Stramenopiles</taxon>
        <taxon>Oomycota</taxon>
        <taxon>Peronosporomycetes</taxon>
        <taxon>Peronosporales</taxon>
        <taxon>Peronosporaceae</taxon>
        <taxon>Phytophthora</taxon>
    </lineage>
</organism>
<evidence type="ECO:0000256" key="1">
    <source>
        <dbReference type="SAM" id="MobiDB-lite"/>
    </source>
</evidence>
<dbReference type="Proteomes" id="UP000005238">
    <property type="component" value="Unassembled WGS sequence"/>
</dbReference>
<dbReference type="VEuPathDB" id="FungiDB:KRP23_12159"/>
<dbReference type="EnsemblProtists" id="Phyra78787">
    <property type="protein sequence ID" value="Phyra78787"/>
    <property type="gene ID" value="Phyra78787"/>
</dbReference>
<dbReference type="HOGENOM" id="CLU_027764_3_2_1"/>
<keyword evidence="3" id="KW-1185">Reference proteome</keyword>
<proteinExistence type="predicted"/>
<dbReference type="OMA" id="TECFENI"/>
<evidence type="ECO:0000313" key="3">
    <source>
        <dbReference type="Proteomes" id="UP000005238"/>
    </source>
</evidence>
<accession>H3GPX2</accession>
<dbReference type="VEuPathDB" id="FungiDB:KRP22_9123"/>
<dbReference type="eggNOG" id="ENOG502RBK3">
    <property type="taxonomic scope" value="Eukaryota"/>
</dbReference>
<protein>
    <submittedName>
        <fullName evidence="2">Uncharacterized protein</fullName>
    </submittedName>
</protein>
<reference evidence="3" key="1">
    <citation type="journal article" date="2006" name="Science">
        <title>Phytophthora genome sequences uncover evolutionary origins and mechanisms of pathogenesis.</title>
        <authorList>
            <person name="Tyler B.M."/>
            <person name="Tripathy S."/>
            <person name="Zhang X."/>
            <person name="Dehal P."/>
            <person name="Jiang R.H."/>
            <person name="Aerts A."/>
            <person name="Arredondo F.D."/>
            <person name="Baxter L."/>
            <person name="Bensasson D."/>
            <person name="Beynon J.L."/>
            <person name="Chapman J."/>
            <person name="Damasceno C.M."/>
            <person name="Dorrance A.E."/>
            <person name="Dou D."/>
            <person name="Dickerman A.W."/>
            <person name="Dubchak I.L."/>
            <person name="Garbelotto M."/>
            <person name="Gijzen M."/>
            <person name="Gordon S.G."/>
            <person name="Govers F."/>
            <person name="Grunwald N.J."/>
            <person name="Huang W."/>
            <person name="Ivors K.L."/>
            <person name="Jones R.W."/>
            <person name="Kamoun S."/>
            <person name="Krampis K."/>
            <person name="Lamour K.H."/>
            <person name="Lee M.K."/>
            <person name="McDonald W.H."/>
            <person name="Medina M."/>
            <person name="Meijer H.J."/>
            <person name="Nordberg E.K."/>
            <person name="Maclean D.J."/>
            <person name="Ospina-Giraldo M.D."/>
            <person name="Morris P.F."/>
            <person name="Phuntumart V."/>
            <person name="Putnam N.H."/>
            <person name="Rash S."/>
            <person name="Rose J.K."/>
            <person name="Sakihama Y."/>
            <person name="Salamov A.A."/>
            <person name="Savidor A."/>
            <person name="Scheuring C.F."/>
            <person name="Smith B.M."/>
            <person name="Sobral B.W."/>
            <person name="Terry A."/>
            <person name="Torto-Alalibo T.A."/>
            <person name="Win J."/>
            <person name="Xu Z."/>
            <person name="Zhang H."/>
            <person name="Grigoriev I.V."/>
            <person name="Rokhsar D.S."/>
            <person name="Boore J.L."/>
        </authorList>
    </citation>
    <scope>NUCLEOTIDE SEQUENCE [LARGE SCALE GENOMIC DNA]</scope>
    <source>
        <strain evidence="3">Pr102</strain>
    </source>
</reference>
<reference evidence="2" key="2">
    <citation type="submission" date="2015-06" db="UniProtKB">
        <authorList>
            <consortium name="EnsemblProtists"/>
        </authorList>
    </citation>
    <scope>IDENTIFICATION</scope>
    <source>
        <strain evidence="2">Pr102</strain>
    </source>
</reference>
<name>H3GPX2_PHYRM</name>
<feature type="compositionally biased region" description="Basic and acidic residues" evidence="1">
    <location>
        <begin position="64"/>
        <end position="74"/>
    </location>
</feature>
<feature type="region of interest" description="Disordered" evidence="1">
    <location>
        <begin position="54"/>
        <end position="74"/>
    </location>
</feature>
<dbReference type="InParanoid" id="H3GPX2"/>
<dbReference type="AlphaFoldDB" id="H3GPX2"/>
<evidence type="ECO:0000313" key="2">
    <source>
        <dbReference type="EnsemblProtists" id="Phyra78787"/>
    </source>
</evidence>
<sequence length="435" mass="49277">MTDNQLLLRDIDGFLSQDIPATHDSGLNLDELDGQRFLADMDALLLPLQSATSASANAGKANKTNRDIAREKAGQRRDAYRRRLKVEWAILRQQDVELSERLSNLKKRKNREKTQARPRDSLAVGAWRAIAMKQYERREEAEDVQNRLRAAVNSRAAMIKDFQSILNKRLREADKVVEAVSDALGEKKARTKAKDATLYKTYAESLNTLYEKVDEVFAEVGTNTTPGMILGGEPTRKLNGVTECFENIGVGKIPFDFRRTSDAVLELSCAPHRQNERHEYDGLPDSENSKAVQFCSFLERGNGEVFTLKTYQVARRYIEKSRHVIVWRSLSEADEEFSGLNLDETGWCVVHAPTNDAEFASTLVQACIRLTPMHFEESGEEVKEKLGQFMDLSVKTVAEDNQEIERMMERLLLDDVFATDSLEIDEDGNLTSITF</sequence>
<dbReference type="EMBL" id="DS566031">
    <property type="status" value="NOT_ANNOTATED_CDS"/>
    <property type="molecule type" value="Genomic_DNA"/>
</dbReference>